<organism evidence="1 2">
    <name type="scientific">Collinsella aerofaciens</name>
    <dbReference type="NCBI Taxonomy" id="74426"/>
    <lineage>
        <taxon>Bacteria</taxon>
        <taxon>Bacillati</taxon>
        <taxon>Actinomycetota</taxon>
        <taxon>Coriobacteriia</taxon>
        <taxon>Coriobacteriales</taxon>
        <taxon>Coriobacteriaceae</taxon>
        <taxon>Collinsella</taxon>
    </lineage>
</organism>
<evidence type="ECO:0000313" key="2">
    <source>
        <dbReference type="Proteomes" id="UP000330807"/>
    </source>
</evidence>
<sequence>MISDKERIEAAKFLRGCDCCGDSYVKCSEISEALFGNKNAICNSDASLEKIADLIDIPTCVMTNVGGDFENSFQCSNCMSEFDMPDFDRYPYKRCPECGAVVQNAD</sequence>
<reference evidence="1 2" key="1">
    <citation type="submission" date="2019-10" db="EMBL/GenBank/DDBJ databases">
        <authorList>
            <person name="Wolf R A."/>
        </authorList>
    </citation>
    <scope>NUCLEOTIDE SEQUENCE [LARGE SCALE GENOMIC DNA]</scope>
    <source>
        <strain evidence="1">Collinsella_aerofaciens_AK_138A</strain>
    </source>
</reference>
<protein>
    <submittedName>
        <fullName evidence="1">Uncharacterized protein</fullName>
    </submittedName>
</protein>
<gene>
    <name evidence="1" type="ORF">LMKDKBCB_02307</name>
</gene>
<proteinExistence type="predicted"/>
<dbReference type="Proteomes" id="UP000330807">
    <property type="component" value="Unassembled WGS sequence"/>
</dbReference>
<name>A0A5K1JDV7_9ACTN</name>
<dbReference type="EMBL" id="CABWIH010000060">
    <property type="protein sequence ID" value="VWM02649.1"/>
    <property type="molecule type" value="Genomic_DNA"/>
</dbReference>
<evidence type="ECO:0000313" key="1">
    <source>
        <dbReference type="EMBL" id="VWM02649.1"/>
    </source>
</evidence>
<dbReference type="RefSeq" id="WP_156064241.1">
    <property type="nucleotide sequence ID" value="NZ_CABWIH010000060.1"/>
</dbReference>
<dbReference type="AlphaFoldDB" id="A0A5K1JDV7"/>
<accession>A0A5K1JDV7</accession>